<keyword evidence="2" id="KW-1185">Reference proteome</keyword>
<dbReference type="HOGENOM" id="CLU_188628_0_0_1"/>
<reference evidence="1 2" key="1">
    <citation type="journal article" date="2008" name="Nature">
        <title>The genome of the model beetle and pest Tribolium castaneum.</title>
        <authorList>
            <consortium name="Tribolium Genome Sequencing Consortium"/>
            <person name="Richards S."/>
            <person name="Gibbs R.A."/>
            <person name="Weinstock G.M."/>
            <person name="Brown S.J."/>
            <person name="Denell R."/>
            <person name="Beeman R.W."/>
            <person name="Gibbs R."/>
            <person name="Beeman R.W."/>
            <person name="Brown S.J."/>
            <person name="Bucher G."/>
            <person name="Friedrich M."/>
            <person name="Grimmelikhuijzen C.J."/>
            <person name="Klingler M."/>
            <person name="Lorenzen M."/>
            <person name="Richards S."/>
            <person name="Roth S."/>
            <person name="Schroder R."/>
            <person name="Tautz D."/>
            <person name="Zdobnov E.M."/>
            <person name="Muzny D."/>
            <person name="Gibbs R.A."/>
            <person name="Weinstock G.M."/>
            <person name="Attaway T."/>
            <person name="Bell S."/>
            <person name="Buhay C.J."/>
            <person name="Chandrabose M.N."/>
            <person name="Chavez D."/>
            <person name="Clerk-Blankenburg K.P."/>
            <person name="Cree A."/>
            <person name="Dao M."/>
            <person name="Davis C."/>
            <person name="Chacko J."/>
            <person name="Dinh H."/>
            <person name="Dugan-Rocha S."/>
            <person name="Fowler G."/>
            <person name="Garner T.T."/>
            <person name="Garnes J."/>
            <person name="Gnirke A."/>
            <person name="Hawes A."/>
            <person name="Hernandez J."/>
            <person name="Hines S."/>
            <person name="Holder M."/>
            <person name="Hume J."/>
            <person name="Jhangiani S.N."/>
            <person name="Joshi V."/>
            <person name="Khan Z.M."/>
            <person name="Jackson L."/>
            <person name="Kovar C."/>
            <person name="Kowis A."/>
            <person name="Lee S."/>
            <person name="Lewis L.R."/>
            <person name="Margolis J."/>
            <person name="Morgan M."/>
            <person name="Nazareth L.V."/>
            <person name="Nguyen N."/>
            <person name="Okwuonu G."/>
            <person name="Parker D."/>
            <person name="Richards S."/>
            <person name="Ruiz S.J."/>
            <person name="Santibanez J."/>
            <person name="Savard J."/>
            <person name="Scherer S.E."/>
            <person name="Schneider B."/>
            <person name="Sodergren E."/>
            <person name="Tautz D."/>
            <person name="Vattahil S."/>
            <person name="Villasana D."/>
            <person name="White C.S."/>
            <person name="Wright R."/>
            <person name="Park Y."/>
            <person name="Beeman R.W."/>
            <person name="Lord J."/>
            <person name="Oppert B."/>
            <person name="Lorenzen M."/>
            <person name="Brown S."/>
            <person name="Wang L."/>
            <person name="Savard J."/>
            <person name="Tautz D."/>
            <person name="Richards S."/>
            <person name="Weinstock G."/>
            <person name="Gibbs R.A."/>
            <person name="Liu Y."/>
            <person name="Worley K."/>
            <person name="Weinstock G."/>
            <person name="Elsik C.G."/>
            <person name="Reese J.T."/>
            <person name="Elhaik E."/>
            <person name="Landan G."/>
            <person name="Graur D."/>
            <person name="Arensburger P."/>
            <person name="Atkinson P."/>
            <person name="Beeman R.W."/>
            <person name="Beidler J."/>
            <person name="Brown S.J."/>
            <person name="Demuth J.P."/>
            <person name="Drury D.W."/>
            <person name="Du Y.Z."/>
            <person name="Fujiwara H."/>
            <person name="Lorenzen M."/>
            <person name="Maselli V."/>
            <person name="Osanai M."/>
            <person name="Park Y."/>
            <person name="Robertson H.M."/>
            <person name="Tu Z."/>
            <person name="Wang J.J."/>
            <person name="Wang S."/>
            <person name="Richards S."/>
            <person name="Song H."/>
            <person name="Zhang L."/>
            <person name="Sodergren E."/>
            <person name="Werner D."/>
            <person name="Stanke M."/>
            <person name="Morgenstern B."/>
            <person name="Solovyev V."/>
            <person name="Kosarev P."/>
            <person name="Brown G."/>
            <person name="Chen H.C."/>
            <person name="Ermolaeva O."/>
            <person name="Hlavina W."/>
            <person name="Kapustin Y."/>
            <person name="Kiryutin B."/>
            <person name="Kitts P."/>
            <person name="Maglott D."/>
            <person name="Pruitt K."/>
            <person name="Sapojnikov V."/>
            <person name="Souvorov A."/>
            <person name="Mackey A.J."/>
            <person name="Waterhouse R.M."/>
            <person name="Wyder S."/>
            <person name="Zdobnov E.M."/>
            <person name="Zdobnov E.M."/>
            <person name="Wyder S."/>
            <person name="Kriventseva E.V."/>
            <person name="Kadowaki T."/>
            <person name="Bork P."/>
            <person name="Aranda M."/>
            <person name="Bao R."/>
            <person name="Beermann A."/>
            <person name="Berns N."/>
            <person name="Bolognesi R."/>
            <person name="Bonneton F."/>
            <person name="Bopp D."/>
            <person name="Brown S.J."/>
            <person name="Bucher G."/>
            <person name="Butts T."/>
            <person name="Chaumot A."/>
            <person name="Denell R.E."/>
            <person name="Ferrier D.E."/>
            <person name="Friedrich M."/>
            <person name="Gordon C.M."/>
            <person name="Jindra M."/>
            <person name="Klingler M."/>
            <person name="Lan Q."/>
            <person name="Lattorff H.M."/>
            <person name="Laudet V."/>
            <person name="von Levetsow C."/>
            <person name="Liu Z."/>
            <person name="Lutz R."/>
            <person name="Lynch J.A."/>
            <person name="da Fonseca R.N."/>
            <person name="Posnien N."/>
            <person name="Reuter R."/>
            <person name="Roth S."/>
            <person name="Savard J."/>
            <person name="Schinko J.B."/>
            <person name="Schmitt C."/>
            <person name="Schoppmeier M."/>
            <person name="Schroder R."/>
            <person name="Shippy T.D."/>
            <person name="Simonnet F."/>
            <person name="Marques-Souza H."/>
            <person name="Tautz D."/>
            <person name="Tomoyasu Y."/>
            <person name="Trauner J."/>
            <person name="Van der Zee M."/>
            <person name="Vervoort M."/>
            <person name="Wittkopp N."/>
            <person name="Wimmer E.A."/>
            <person name="Yang X."/>
            <person name="Jones A.K."/>
            <person name="Sattelle D.B."/>
            <person name="Ebert P.R."/>
            <person name="Nelson D."/>
            <person name="Scott J.G."/>
            <person name="Beeman R.W."/>
            <person name="Muthukrishnan S."/>
            <person name="Kramer K.J."/>
            <person name="Arakane Y."/>
            <person name="Beeman R.W."/>
            <person name="Zhu Q."/>
            <person name="Hogenkamp D."/>
            <person name="Dixit R."/>
            <person name="Oppert B."/>
            <person name="Jiang H."/>
            <person name="Zou Z."/>
            <person name="Marshall J."/>
            <person name="Elpidina E."/>
            <person name="Vinokurov K."/>
            <person name="Oppert C."/>
            <person name="Zou Z."/>
            <person name="Evans J."/>
            <person name="Lu Z."/>
            <person name="Zhao P."/>
            <person name="Sumathipala N."/>
            <person name="Altincicek B."/>
            <person name="Vilcinskas A."/>
            <person name="Williams M."/>
            <person name="Hultmark D."/>
            <person name="Hetru C."/>
            <person name="Jiang H."/>
            <person name="Grimmelikhuijzen C.J."/>
            <person name="Hauser F."/>
            <person name="Cazzamali G."/>
            <person name="Williamson M."/>
            <person name="Park Y."/>
            <person name="Li B."/>
            <person name="Tanaka Y."/>
            <person name="Predel R."/>
            <person name="Neupert S."/>
            <person name="Schachtner J."/>
            <person name="Verleyen P."/>
            <person name="Raible F."/>
            <person name="Bork P."/>
            <person name="Friedrich M."/>
            <person name="Walden K.K."/>
            <person name="Robertson H.M."/>
            <person name="Angeli S."/>
            <person name="Foret S."/>
            <person name="Bucher G."/>
            <person name="Schuetz S."/>
            <person name="Maleszka R."/>
            <person name="Wimmer E.A."/>
            <person name="Beeman R.W."/>
            <person name="Lorenzen M."/>
            <person name="Tomoyasu Y."/>
            <person name="Miller S.C."/>
            <person name="Grossmann D."/>
            <person name="Bucher G."/>
        </authorList>
    </citation>
    <scope>NUCLEOTIDE SEQUENCE [LARGE SCALE GENOMIC DNA]</scope>
    <source>
        <strain evidence="1 2">Georgia GA2</strain>
    </source>
</reference>
<dbReference type="EMBL" id="KQ972358">
    <property type="protein sequence ID" value="EFA13534.2"/>
    <property type="molecule type" value="Genomic_DNA"/>
</dbReference>
<name>D7GXQ4_TRICA</name>
<gene>
    <name evidence="1" type="primary">AUGUSTUS-3.0.2_01403</name>
    <name evidence="1" type="ORF">TcasGA2_TC001403</name>
</gene>
<evidence type="ECO:0000313" key="1">
    <source>
        <dbReference type="EMBL" id="EFA13534.2"/>
    </source>
</evidence>
<accession>D7GXQ4</accession>
<dbReference type="InParanoid" id="D7GXQ4"/>
<evidence type="ECO:0000313" key="2">
    <source>
        <dbReference type="Proteomes" id="UP000007266"/>
    </source>
</evidence>
<reference evidence="1 2" key="2">
    <citation type="journal article" date="2010" name="Nucleic Acids Res.">
        <title>BeetleBase in 2010: revisions to provide comprehensive genomic information for Tribolium castaneum.</title>
        <authorList>
            <person name="Kim H.S."/>
            <person name="Murphy T."/>
            <person name="Xia J."/>
            <person name="Caragea D."/>
            <person name="Park Y."/>
            <person name="Beeman R.W."/>
            <person name="Lorenzen M.D."/>
            <person name="Butcher S."/>
            <person name="Manak J.R."/>
            <person name="Brown S.J."/>
        </authorList>
    </citation>
    <scope>NUCLEOTIDE SEQUENCE [LARGE SCALE GENOMIC DNA]</scope>
    <source>
        <strain evidence="1 2">Georgia GA2</strain>
    </source>
</reference>
<proteinExistence type="predicted"/>
<dbReference type="Proteomes" id="UP000007266">
    <property type="component" value="Unassembled WGS sequence"/>
</dbReference>
<sequence length="81" mass="9067">MGDYDPQRIFIHGSIPDIVVDRVLSEIPVGTFEYVERIDVIWLTTPPPSLQGYLANLRVGSVAAAFIGTARGFRVDIWQHI</sequence>
<protein>
    <submittedName>
        <fullName evidence="1">Uncharacterized protein</fullName>
    </submittedName>
</protein>
<dbReference type="AlphaFoldDB" id="D7GXQ4"/>
<organism evidence="1 2">
    <name type="scientific">Tribolium castaneum</name>
    <name type="common">Red flour beetle</name>
    <dbReference type="NCBI Taxonomy" id="7070"/>
    <lineage>
        <taxon>Eukaryota</taxon>
        <taxon>Metazoa</taxon>
        <taxon>Ecdysozoa</taxon>
        <taxon>Arthropoda</taxon>
        <taxon>Hexapoda</taxon>
        <taxon>Insecta</taxon>
        <taxon>Pterygota</taxon>
        <taxon>Neoptera</taxon>
        <taxon>Endopterygota</taxon>
        <taxon>Coleoptera</taxon>
        <taxon>Polyphaga</taxon>
        <taxon>Cucujiformia</taxon>
        <taxon>Tenebrionidae</taxon>
        <taxon>Tenebrionidae incertae sedis</taxon>
        <taxon>Tribolium</taxon>
    </lineage>
</organism>